<organism evidence="1 2">
    <name type="scientific">Mikania micrantha</name>
    <name type="common">bitter vine</name>
    <dbReference type="NCBI Taxonomy" id="192012"/>
    <lineage>
        <taxon>Eukaryota</taxon>
        <taxon>Viridiplantae</taxon>
        <taxon>Streptophyta</taxon>
        <taxon>Embryophyta</taxon>
        <taxon>Tracheophyta</taxon>
        <taxon>Spermatophyta</taxon>
        <taxon>Magnoliopsida</taxon>
        <taxon>eudicotyledons</taxon>
        <taxon>Gunneridae</taxon>
        <taxon>Pentapetalae</taxon>
        <taxon>asterids</taxon>
        <taxon>campanulids</taxon>
        <taxon>Asterales</taxon>
        <taxon>Asteraceae</taxon>
        <taxon>Asteroideae</taxon>
        <taxon>Heliantheae alliance</taxon>
        <taxon>Eupatorieae</taxon>
        <taxon>Mikania</taxon>
    </lineage>
</organism>
<evidence type="ECO:0000313" key="2">
    <source>
        <dbReference type="Proteomes" id="UP000326396"/>
    </source>
</evidence>
<reference evidence="1 2" key="1">
    <citation type="submission" date="2019-05" db="EMBL/GenBank/DDBJ databases">
        <title>Mikania micrantha, genome provides insights into the molecular mechanism of rapid growth.</title>
        <authorList>
            <person name="Liu B."/>
        </authorList>
    </citation>
    <scope>NUCLEOTIDE SEQUENCE [LARGE SCALE GENOMIC DNA]</scope>
    <source>
        <strain evidence="1">NLD-2019</strain>
        <tissue evidence="1">Leaf</tissue>
    </source>
</reference>
<comment type="caution">
    <text evidence="1">The sequence shown here is derived from an EMBL/GenBank/DDBJ whole genome shotgun (WGS) entry which is preliminary data.</text>
</comment>
<keyword evidence="2" id="KW-1185">Reference proteome</keyword>
<accession>A0A5N6PVC6</accession>
<evidence type="ECO:0000313" key="1">
    <source>
        <dbReference type="EMBL" id="KAD7117133.1"/>
    </source>
</evidence>
<dbReference type="Proteomes" id="UP000326396">
    <property type="component" value="Linkage Group LG10"/>
</dbReference>
<name>A0A5N6PVC6_9ASTR</name>
<proteinExistence type="predicted"/>
<dbReference type="EMBL" id="SZYD01000002">
    <property type="protein sequence ID" value="KAD7117133.1"/>
    <property type="molecule type" value="Genomic_DNA"/>
</dbReference>
<gene>
    <name evidence="1" type="ORF">E3N88_04401</name>
</gene>
<dbReference type="AlphaFoldDB" id="A0A5N6PVC6"/>
<protein>
    <submittedName>
        <fullName evidence="1">Uncharacterized protein</fullName>
    </submittedName>
</protein>
<sequence>MCNDQVLPGLASNCYKSTYGLSIGHPTIGFSSLELLRSNGCVRKTLRMPIKGITVWQALRGHQSTPQVMTMKVTLWQALRGQRSVPSSPNYVEHLMASTERPI</sequence>